<dbReference type="Gene3D" id="3.10.105.10">
    <property type="entry name" value="Dipeptide-binding Protein, Domain 3"/>
    <property type="match status" value="1"/>
</dbReference>
<dbReference type="GO" id="GO:1904680">
    <property type="term" value="F:peptide transmembrane transporter activity"/>
    <property type="evidence" value="ECO:0007669"/>
    <property type="project" value="TreeGrafter"/>
</dbReference>
<dbReference type="AlphaFoldDB" id="A0A381UPJ0"/>
<dbReference type="GO" id="GO:0043190">
    <property type="term" value="C:ATP-binding cassette (ABC) transporter complex"/>
    <property type="evidence" value="ECO:0007669"/>
    <property type="project" value="InterPro"/>
</dbReference>
<feature type="domain" description="Solute-binding protein family 5" evidence="2">
    <location>
        <begin position="43"/>
        <end position="376"/>
    </location>
</feature>
<name>A0A381UPJ0_9ZZZZ</name>
<dbReference type="GO" id="GO:0015833">
    <property type="term" value="P:peptide transport"/>
    <property type="evidence" value="ECO:0007669"/>
    <property type="project" value="TreeGrafter"/>
</dbReference>
<organism evidence="3">
    <name type="scientific">marine metagenome</name>
    <dbReference type="NCBI Taxonomy" id="408172"/>
    <lineage>
        <taxon>unclassified sequences</taxon>
        <taxon>metagenomes</taxon>
        <taxon>ecological metagenomes</taxon>
    </lineage>
</organism>
<dbReference type="InterPro" id="IPR000914">
    <property type="entry name" value="SBP_5_dom"/>
</dbReference>
<dbReference type="PANTHER" id="PTHR30290">
    <property type="entry name" value="PERIPLASMIC BINDING COMPONENT OF ABC TRANSPORTER"/>
    <property type="match status" value="1"/>
</dbReference>
<evidence type="ECO:0000259" key="2">
    <source>
        <dbReference type="Pfam" id="PF00496"/>
    </source>
</evidence>
<accession>A0A381UPJ0</accession>
<feature type="non-terminal residue" evidence="3">
    <location>
        <position position="1"/>
    </location>
</feature>
<evidence type="ECO:0000313" key="3">
    <source>
        <dbReference type="EMBL" id="SVA30069.1"/>
    </source>
</evidence>
<dbReference type="Gene3D" id="3.40.190.10">
    <property type="entry name" value="Periplasmic binding protein-like II"/>
    <property type="match status" value="1"/>
</dbReference>
<dbReference type="InterPro" id="IPR039424">
    <property type="entry name" value="SBP_5"/>
</dbReference>
<dbReference type="InterPro" id="IPR030678">
    <property type="entry name" value="Peptide/Ni-bd"/>
</dbReference>
<dbReference type="PIRSF" id="PIRSF002741">
    <property type="entry name" value="MppA"/>
    <property type="match status" value="1"/>
</dbReference>
<dbReference type="EMBL" id="UINC01006861">
    <property type="protein sequence ID" value="SVA30069.1"/>
    <property type="molecule type" value="Genomic_DNA"/>
</dbReference>
<reference evidence="3" key="1">
    <citation type="submission" date="2018-05" db="EMBL/GenBank/DDBJ databases">
        <authorList>
            <person name="Lanie J.A."/>
            <person name="Ng W.-L."/>
            <person name="Kazmierczak K.M."/>
            <person name="Andrzejewski T.M."/>
            <person name="Davidsen T.M."/>
            <person name="Wayne K.J."/>
            <person name="Tettelin H."/>
            <person name="Glass J.I."/>
            <person name="Rusch D."/>
            <person name="Podicherti R."/>
            <person name="Tsui H.-C.T."/>
            <person name="Winkler M.E."/>
        </authorList>
    </citation>
    <scope>NUCLEOTIDE SEQUENCE</scope>
</reference>
<dbReference type="PANTHER" id="PTHR30290:SF38">
    <property type="entry name" value="D,D-DIPEPTIDE-BINDING PERIPLASMIC PROTEIN DDPA-RELATED"/>
    <property type="match status" value="1"/>
</dbReference>
<proteinExistence type="predicted"/>
<sequence length="499" mass="54635">TLVQASTQAGTGVNHGVASGVAIGNPSSKMFASLVHLDANWDPQPYLAESWEVSDDQLTITLHLVDGATFHDGAPITSADVKFSIEVVKNNHPFTGMWGVLESIDTPDDLTVVINLANPHPAMWIAMSDVLMPVMPKHIMDDGTAINDMKGHPNNTASLEGDLIAVGSGPFVLTEWDPTQKIVLEAYEDFFIPGRPYLDSIIYVIVPDEDAALLGLESGEYDVSGYASVLNEKKVLENPDLDSSPTLTGVASLNHLQFNMANDVISDLRVRQAIAYTIDRDYIINTLHQGMTEELLGGIHPASPFYNPNVERYDVDLDKARALLAEAGYADGLDLRIHYIPGPNEQQRNVAEYISLALSEVGVNVEVVNSADAGAWVGIFFGGPDAWQMTMTAYFNWGDPVIGVQRAYVCDNIKVSFFVNNSAYCNERVDELLYAAAIEMDFDARKALYDEFQEITAVELPFYNINALPIYGANQPDVMNLPDGPWGGLSGMENVWLDR</sequence>
<protein>
    <recommendedName>
        <fullName evidence="2">Solute-binding protein family 5 domain-containing protein</fullName>
    </recommendedName>
</protein>
<evidence type="ECO:0000256" key="1">
    <source>
        <dbReference type="ARBA" id="ARBA00022729"/>
    </source>
</evidence>
<dbReference type="Pfam" id="PF00496">
    <property type="entry name" value="SBP_bac_5"/>
    <property type="match status" value="1"/>
</dbReference>
<dbReference type="GO" id="GO:0042597">
    <property type="term" value="C:periplasmic space"/>
    <property type="evidence" value="ECO:0007669"/>
    <property type="project" value="UniProtKB-ARBA"/>
</dbReference>
<gene>
    <name evidence="3" type="ORF">METZ01_LOCUS82923</name>
</gene>
<keyword evidence="1" id="KW-0732">Signal</keyword>
<dbReference type="SUPFAM" id="SSF53850">
    <property type="entry name" value="Periplasmic binding protein-like II"/>
    <property type="match status" value="1"/>
</dbReference>